<dbReference type="Pfam" id="PF12796">
    <property type="entry name" value="Ank_2"/>
    <property type="match status" value="1"/>
</dbReference>
<keyword evidence="2 3" id="KW-0040">ANK repeat</keyword>
<evidence type="ECO:0000256" key="3">
    <source>
        <dbReference type="PROSITE-ProRule" id="PRU00023"/>
    </source>
</evidence>
<organism evidence="5 6">
    <name type="scientific">Mycoemilia scoparia</name>
    <dbReference type="NCBI Taxonomy" id="417184"/>
    <lineage>
        <taxon>Eukaryota</taxon>
        <taxon>Fungi</taxon>
        <taxon>Fungi incertae sedis</taxon>
        <taxon>Zoopagomycota</taxon>
        <taxon>Kickxellomycotina</taxon>
        <taxon>Kickxellomycetes</taxon>
        <taxon>Kickxellales</taxon>
        <taxon>Kickxellaceae</taxon>
        <taxon>Mycoemilia</taxon>
    </lineage>
</organism>
<dbReference type="EMBL" id="JANBPU010000013">
    <property type="protein sequence ID" value="KAJ1920476.1"/>
    <property type="molecule type" value="Genomic_DNA"/>
</dbReference>
<keyword evidence="6" id="KW-1185">Reference proteome</keyword>
<proteinExistence type="predicted"/>
<dbReference type="PROSITE" id="PS50088">
    <property type="entry name" value="ANK_REPEAT"/>
    <property type="match status" value="1"/>
</dbReference>
<evidence type="ECO:0000313" key="5">
    <source>
        <dbReference type="EMBL" id="KAJ1920476.1"/>
    </source>
</evidence>
<feature type="region of interest" description="Disordered" evidence="4">
    <location>
        <begin position="112"/>
        <end position="141"/>
    </location>
</feature>
<dbReference type="SUPFAM" id="SSF48403">
    <property type="entry name" value="Ankyrin repeat"/>
    <property type="match status" value="1"/>
</dbReference>
<sequence>MDHPKPLNDIPVELLAHILILSHNSNLVTVNQHTYRCLARAPPYVHYGFLLSMAEGDELLALNLGLRHRFLSLELLDMFANNNNNAYWAKTDLPKAWKLPAWLFNISPLSPSNGSDQGDTSCHPKKRRKRESTDTDASDQHQNKRYIGHLKMVERLLSWGIPPDSGGCLPLIKSAQLGLFEMVELLLSYKASPQTNGNMALSLAVTRGHYGIVKLLVRAGAPLESRVLRYAVQKNQWRIVKYLMKKGAVPDFETVQMVSSSGIRL</sequence>
<feature type="repeat" description="ANK" evidence="3">
    <location>
        <begin position="196"/>
        <end position="228"/>
    </location>
</feature>
<gene>
    <name evidence="5" type="ORF">H4219_001313</name>
</gene>
<dbReference type="Gene3D" id="1.25.40.20">
    <property type="entry name" value="Ankyrin repeat-containing domain"/>
    <property type="match status" value="1"/>
</dbReference>
<name>A0A9W8DQJ5_9FUNG</name>
<protein>
    <submittedName>
        <fullName evidence="5">Uncharacterized protein</fullName>
    </submittedName>
</protein>
<dbReference type="Proteomes" id="UP001150538">
    <property type="component" value="Unassembled WGS sequence"/>
</dbReference>
<dbReference type="PANTHER" id="PTHR24198:SF165">
    <property type="entry name" value="ANKYRIN REPEAT-CONTAINING PROTEIN-RELATED"/>
    <property type="match status" value="1"/>
</dbReference>
<dbReference type="OrthoDB" id="539213at2759"/>
<keyword evidence="1" id="KW-0677">Repeat</keyword>
<dbReference type="AlphaFoldDB" id="A0A9W8DQJ5"/>
<dbReference type="InterPro" id="IPR036770">
    <property type="entry name" value="Ankyrin_rpt-contain_sf"/>
</dbReference>
<evidence type="ECO:0000256" key="2">
    <source>
        <dbReference type="ARBA" id="ARBA00023043"/>
    </source>
</evidence>
<accession>A0A9W8DQJ5</accession>
<dbReference type="PANTHER" id="PTHR24198">
    <property type="entry name" value="ANKYRIN REPEAT AND PROTEIN KINASE DOMAIN-CONTAINING PROTEIN"/>
    <property type="match status" value="1"/>
</dbReference>
<reference evidence="5" key="1">
    <citation type="submission" date="2022-07" db="EMBL/GenBank/DDBJ databases">
        <title>Phylogenomic reconstructions and comparative analyses of Kickxellomycotina fungi.</title>
        <authorList>
            <person name="Reynolds N.K."/>
            <person name="Stajich J.E."/>
            <person name="Barry K."/>
            <person name="Grigoriev I.V."/>
            <person name="Crous P."/>
            <person name="Smith M.E."/>
        </authorList>
    </citation>
    <scope>NUCLEOTIDE SEQUENCE</scope>
    <source>
        <strain evidence="5">NBRC 100468</strain>
    </source>
</reference>
<evidence type="ECO:0000256" key="1">
    <source>
        <dbReference type="ARBA" id="ARBA00022737"/>
    </source>
</evidence>
<dbReference type="PROSITE" id="PS50297">
    <property type="entry name" value="ANK_REP_REGION"/>
    <property type="match status" value="1"/>
</dbReference>
<comment type="caution">
    <text evidence="5">The sequence shown here is derived from an EMBL/GenBank/DDBJ whole genome shotgun (WGS) entry which is preliminary data.</text>
</comment>
<dbReference type="SMART" id="SM00248">
    <property type="entry name" value="ANK"/>
    <property type="match status" value="3"/>
</dbReference>
<evidence type="ECO:0000313" key="6">
    <source>
        <dbReference type="Proteomes" id="UP001150538"/>
    </source>
</evidence>
<evidence type="ECO:0000256" key="4">
    <source>
        <dbReference type="SAM" id="MobiDB-lite"/>
    </source>
</evidence>
<dbReference type="InterPro" id="IPR002110">
    <property type="entry name" value="Ankyrin_rpt"/>
</dbReference>